<protein>
    <recommendedName>
        <fullName evidence="12">Manganese transport regulator</fullName>
    </recommendedName>
</protein>
<dbReference type="Pfam" id="PF01325">
    <property type="entry name" value="Fe_dep_repress"/>
    <property type="match status" value="1"/>
</dbReference>
<evidence type="ECO:0000256" key="9">
    <source>
        <dbReference type="ARBA" id="ARBA00023159"/>
    </source>
</evidence>
<keyword evidence="15" id="KW-1185">Reference proteome</keyword>
<dbReference type="SMART" id="SM00899">
    <property type="entry name" value="FeoA"/>
    <property type="match status" value="1"/>
</dbReference>
<evidence type="ECO:0000256" key="7">
    <source>
        <dbReference type="ARBA" id="ARBA00023015"/>
    </source>
</evidence>
<gene>
    <name evidence="14" type="ORF">FGL98_10395</name>
</gene>
<dbReference type="InterPro" id="IPR022689">
    <property type="entry name" value="Iron_dep_repressor"/>
</dbReference>
<keyword evidence="11" id="KW-0464">Manganese</keyword>
<keyword evidence="7" id="KW-0805">Transcription regulation</keyword>
<evidence type="ECO:0000313" key="15">
    <source>
        <dbReference type="Proteomes" id="UP000320244"/>
    </source>
</evidence>
<dbReference type="SUPFAM" id="SSF46785">
    <property type="entry name" value="Winged helix' DNA-binding domain"/>
    <property type="match status" value="1"/>
</dbReference>
<dbReference type="Gene3D" id="2.30.30.90">
    <property type="match status" value="1"/>
</dbReference>
<comment type="subunit">
    <text evidence="3">Homodimer.</text>
</comment>
<evidence type="ECO:0000256" key="1">
    <source>
        <dbReference type="ARBA" id="ARBA00004496"/>
    </source>
</evidence>
<dbReference type="InterPro" id="IPR036388">
    <property type="entry name" value="WH-like_DNA-bd_sf"/>
</dbReference>
<accession>A0A563E2E9</accession>
<dbReference type="GO" id="GO:0003700">
    <property type="term" value="F:DNA-binding transcription factor activity"/>
    <property type="evidence" value="ECO:0007669"/>
    <property type="project" value="InterPro"/>
</dbReference>
<dbReference type="Pfam" id="PF04023">
    <property type="entry name" value="FeoA"/>
    <property type="match status" value="1"/>
</dbReference>
<proteinExistence type="inferred from homology"/>
<dbReference type="EMBL" id="VCQV01000012">
    <property type="protein sequence ID" value="TWP36413.1"/>
    <property type="molecule type" value="Genomic_DNA"/>
</dbReference>
<dbReference type="InterPro" id="IPR001367">
    <property type="entry name" value="Fe_dep_repressor"/>
</dbReference>
<reference evidence="14 15" key="1">
    <citation type="submission" date="2019-05" db="EMBL/GenBank/DDBJ databases">
        <authorList>
            <person name="Lee S.D."/>
        </authorList>
    </citation>
    <scope>NUCLEOTIDE SEQUENCE [LARGE SCALE GENOMIC DNA]</scope>
    <source>
        <strain evidence="14 15">C5-26</strain>
    </source>
</reference>
<dbReference type="OrthoDB" id="9791355at2"/>
<reference evidence="14 15" key="2">
    <citation type="submission" date="2019-08" db="EMBL/GenBank/DDBJ databases">
        <title>Jejuicoccus antrihumi gen. nov., sp. nov., a new member of the family Dermacoccaceae isolated from a cave.</title>
        <authorList>
            <person name="Schumann P."/>
            <person name="Kim I.S."/>
        </authorList>
    </citation>
    <scope>NUCLEOTIDE SEQUENCE [LARGE SCALE GENOMIC DNA]</scope>
    <source>
        <strain evidence="14 15">C5-26</strain>
    </source>
</reference>
<sequence length="207" mass="22676">MSERGLSVTTTTLAAELRVTPSSASAMLTRLRDAELIVHRPYSQATLTDTGVRLALRVIRRRRLIESFLIETLAYGWDEVEREAELLSRAASELFVERICERLGNPVRDPHGDPIPSSDGELPAPGSHLLGTLEAGAIGRLVRVWNGDPEVLQYLDERGIGLGDRIEVLSREPFGGPLMVRVGEPKEGRVHGVGPELAAVLSLELEQ</sequence>
<dbReference type="Gene3D" id="1.10.60.10">
    <property type="entry name" value="Iron dependent repressor, metal binding and dimerisation domain"/>
    <property type="match status" value="1"/>
</dbReference>
<name>A0A563E2E9_9MICO</name>
<keyword evidence="4" id="KW-0963">Cytoplasm</keyword>
<dbReference type="AlphaFoldDB" id="A0A563E2E9"/>
<keyword evidence="10" id="KW-0804">Transcription</keyword>
<comment type="similarity">
    <text evidence="2">Belongs to the DtxR/MntR family.</text>
</comment>
<keyword evidence="5" id="KW-0678">Repressor</keyword>
<dbReference type="InterPro" id="IPR008988">
    <property type="entry name" value="Transcriptional_repressor_C"/>
</dbReference>
<evidence type="ECO:0000256" key="3">
    <source>
        <dbReference type="ARBA" id="ARBA00011738"/>
    </source>
</evidence>
<dbReference type="Pfam" id="PF02742">
    <property type="entry name" value="Fe_dep_repr_C"/>
    <property type="match status" value="1"/>
</dbReference>
<evidence type="ECO:0000313" key="14">
    <source>
        <dbReference type="EMBL" id="TWP36413.1"/>
    </source>
</evidence>
<dbReference type="GO" id="GO:0003677">
    <property type="term" value="F:DNA binding"/>
    <property type="evidence" value="ECO:0007669"/>
    <property type="project" value="UniProtKB-KW"/>
</dbReference>
<dbReference type="GO" id="GO:0005737">
    <property type="term" value="C:cytoplasm"/>
    <property type="evidence" value="ECO:0007669"/>
    <property type="project" value="UniProtKB-SubCell"/>
</dbReference>
<evidence type="ECO:0000256" key="11">
    <source>
        <dbReference type="ARBA" id="ARBA00023211"/>
    </source>
</evidence>
<dbReference type="InterPro" id="IPR022687">
    <property type="entry name" value="HTH_DTXR"/>
</dbReference>
<dbReference type="Proteomes" id="UP000320244">
    <property type="component" value="Unassembled WGS sequence"/>
</dbReference>
<evidence type="ECO:0000256" key="2">
    <source>
        <dbReference type="ARBA" id="ARBA00007871"/>
    </source>
</evidence>
<keyword evidence="6" id="KW-0408">Iron</keyword>
<evidence type="ECO:0000256" key="4">
    <source>
        <dbReference type="ARBA" id="ARBA00022490"/>
    </source>
</evidence>
<evidence type="ECO:0000259" key="13">
    <source>
        <dbReference type="PROSITE" id="PS50944"/>
    </source>
</evidence>
<comment type="caution">
    <text evidence="14">The sequence shown here is derived from an EMBL/GenBank/DDBJ whole genome shotgun (WGS) entry which is preliminary data.</text>
</comment>
<dbReference type="SMART" id="SM00529">
    <property type="entry name" value="HTH_DTXR"/>
    <property type="match status" value="1"/>
</dbReference>
<dbReference type="Gene3D" id="1.10.10.10">
    <property type="entry name" value="Winged helix-like DNA-binding domain superfamily/Winged helix DNA-binding domain"/>
    <property type="match status" value="1"/>
</dbReference>
<organism evidence="14 15">
    <name type="scientific">Leekyejoonella antrihumi</name>
    <dbReference type="NCBI Taxonomy" id="1660198"/>
    <lineage>
        <taxon>Bacteria</taxon>
        <taxon>Bacillati</taxon>
        <taxon>Actinomycetota</taxon>
        <taxon>Actinomycetes</taxon>
        <taxon>Micrococcales</taxon>
        <taxon>Dermacoccaceae</taxon>
        <taxon>Leekyejoonella</taxon>
    </lineage>
</organism>
<dbReference type="SUPFAM" id="SSF50037">
    <property type="entry name" value="C-terminal domain of transcriptional repressors"/>
    <property type="match status" value="1"/>
</dbReference>
<comment type="subcellular location">
    <subcellularLocation>
        <location evidence="1">Cytoplasm</location>
    </subcellularLocation>
</comment>
<dbReference type="InterPro" id="IPR036390">
    <property type="entry name" value="WH_DNA-bd_sf"/>
</dbReference>
<keyword evidence="9" id="KW-0010">Activator</keyword>
<dbReference type="GO" id="GO:0046914">
    <property type="term" value="F:transition metal ion binding"/>
    <property type="evidence" value="ECO:0007669"/>
    <property type="project" value="InterPro"/>
</dbReference>
<evidence type="ECO:0000256" key="10">
    <source>
        <dbReference type="ARBA" id="ARBA00023163"/>
    </source>
</evidence>
<dbReference type="PANTHER" id="PTHR33238">
    <property type="entry name" value="IRON (METAL) DEPENDENT REPRESSOR, DTXR FAMILY"/>
    <property type="match status" value="1"/>
</dbReference>
<evidence type="ECO:0000256" key="8">
    <source>
        <dbReference type="ARBA" id="ARBA00023125"/>
    </source>
</evidence>
<keyword evidence="8" id="KW-0238">DNA-binding</keyword>
<dbReference type="PANTHER" id="PTHR33238:SF11">
    <property type="entry name" value="TRANSCRIPTIONAL REGULATOR MNTR"/>
    <property type="match status" value="1"/>
</dbReference>
<evidence type="ECO:0000256" key="6">
    <source>
        <dbReference type="ARBA" id="ARBA00023004"/>
    </source>
</evidence>
<dbReference type="PROSITE" id="PS50944">
    <property type="entry name" value="HTH_DTXR"/>
    <property type="match status" value="1"/>
</dbReference>
<dbReference type="InterPro" id="IPR007167">
    <property type="entry name" value="Fe-transptr_FeoA-like"/>
</dbReference>
<dbReference type="InterPro" id="IPR038157">
    <property type="entry name" value="FeoA_core_dom"/>
</dbReference>
<dbReference type="InterPro" id="IPR036421">
    <property type="entry name" value="Fe_dep_repressor_sf"/>
</dbReference>
<feature type="domain" description="HTH dtxR-type" evidence="13">
    <location>
        <begin position="1"/>
        <end position="48"/>
    </location>
</feature>
<dbReference type="SUPFAM" id="SSF47979">
    <property type="entry name" value="Iron-dependent repressor protein, dimerization domain"/>
    <property type="match status" value="1"/>
</dbReference>
<dbReference type="InterPro" id="IPR050536">
    <property type="entry name" value="DtxR_MntR_Metal-Reg"/>
</dbReference>
<evidence type="ECO:0000256" key="12">
    <source>
        <dbReference type="ARBA" id="ARBA00032593"/>
    </source>
</evidence>
<dbReference type="GO" id="GO:0046983">
    <property type="term" value="F:protein dimerization activity"/>
    <property type="evidence" value="ECO:0007669"/>
    <property type="project" value="InterPro"/>
</dbReference>
<evidence type="ECO:0000256" key="5">
    <source>
        <dbReference type="ARBA" id="ARBA00022491"/>
    </source>
</evidence>